<sequence length="443" mass="48448">MRTTLLAAALAALGLSGCNSLSGKTPQEMMQISMARSLKQDYSYNFSGESRIYLSKQEDGVAPEVAGWGRERTGQADGQTDGEAAGAEGAEADQDALMSATGRDLMQALTSGGAGRGLGNKMADALQKYPGLANYLANGRINFDGAVDLRQELMEIVPELVLNGRNEQIAVKMPILLDGKNMSITADLPDSVQMALNFKVGEPMRKRLGHEPIRITMKDENKKGIPVRNAVKAAVYASYKAYGELPPQSFKLREMDDFGRQIGGRYRLELVMDDETNKAYYEAAVREFSAKLDELAQSSPEAGATPEGYEKVRNMAKGLMRLVNGSVSFTRLYGGPAFVSFYLDGKGRMLGMRQYMQFNGSSGQALNIDSNLKLYHFGKPVFTFKPQNVKTIGLDELMMSMQQKNQAKYDARHGRSSSGRADAVAEIALPFQPHVVEEKVLAE</sequence>
<dbReference type="RefSeq" id="WP_244787171.1">
    <property type="nucleotide sequence ID" value="NZ_CP091508.1"/>
</dbReference>
<dbReference type="EMBL" id="CP091508">
    <property type="protein sequence ID" value="UOO82961.1"/>
    <property type="molecule type" value="Genomic_DNA"/>
</dbReference>
<name>A0ABY4DVU0_9NEIS</name>
<feature type="chain" id="PRO_5047508433" description="Lipoprotein" evidence="2">
    <location>
        <begin position="24"/>
        <end position="443"/>
    </location>
</feature>
<organism evidence="3 4">
    <name type="scientific">Uruburuella testudinis</name>
    <dbReference type="NCBI Taxonomy" id="1282863"/>
    <lineage>
        <taxon>Bacteria</taxon>
        <taxon>Pseudomonadati</taxon>
        <taxon>Pseudomonadota</taxon>
        <taxon>Betaproteobacteria</taxon>
        <taxon>Neisseriales</taxon>
        <taxon>Neisseriaceae</taxon>
        <taxon>Uruburuella</taxon>
    </lineage>
</organism>
<evidence type="ECO:0000313" key="4">
    <source>
        <dbReference type="Proteomes" id="UP000829817"/>
    </source>
</evidence>
<protein>
    <recommendedName>
        <fullName evidence="5">Lipoprotein</fullName>
    </recommendedName>
</protein>
<evidence type="ECO:0008006" key="5">
    <source>
        <dbReference type="Google" id="ProtNLM"/>
    </source>
</evidence>
<feature type="compositionally biased region" description="Low complexity" evidence="1">
    <location>
        <begin position="75"/>
        <end position="89"/>
    </location>
</feature>
<accession>A0ABY4DVU0</accession>
<evidence type="ECO:0000256" key="2">
    <source>
        <dbReference type="SAM" id="SignalP"/>
    </source>
</evidence>
<dbReference type="PROSITE" id="PS51257">
    <property type="entry name" value="PROKAR_LIPOPROTEIN"/>
    <property type="match status" value="1"/>
</dbReference>
<evidence type="ECO:0000313" key="3">
    <source>
        <dbReference type="EMBL" id="UOO82961.1"/>
    </source>
</evidence>
<reference evidence="3 4" key="1">
    <citation type="journal article" date="2022" name="Res Sq">
        <title>Evolution of multicellular longitudinally dividing oral cavity symbionts (Neisseriaceae).</title>
        <authorList>
            <person name="Nyongesa S."/>
            <person name="Weber P."/>
            <person name="Bernet E."/>
            <person name="Pullido F."/>
            <person name="Nieckarz M."/>
            <person name="Delaby M."/>
            <person name="Nieves C."/>
            <person name="Viehboeck T."/>
            <person name="Krause N."/>
            <person name="Rivera-Millot A."/>
            <person name="Nakamura A."/>
            <person name="Vischer N."/>
            <person name="VanNieuwenhze M."/>
            <person name="Brun Y."/>
            <person name="Cava F."/>
            <person name="Bulgheresi S."/>
            <person name="Veyrier F."/>
        </authorList>
    </citation>
    <scope>NUCLEOTIDE SEQUENCE [LARGE SCALE GENOMIC DNA]</scope>
    <source>
        <strain evidence="3 4">CCUG 63373m</strain>
    </source>
</reference>
<gene>
    <name evidence="3" type="ORF">LVJ83_05735</name>
</gene>
<evidence type="ECO:0000256" key="1">
    <source>
        <dbReference type="SAM" id="MobiDB-lite"/>
    </source>
</evidence>
<keyword evidence="2" id="KW-0732">Signal</keyword>
<proteinExistence type="predicted"/>
<dbReference type="Proteomes" id="UP000829817">
    <property type="component" value="Chromosome"/>
</dbReference>
<feature type="signal peptide" evidence="2">
    <location>
        <begin position="1"/>
        <end position="23"/>
    </location>
</feature>
<feature type="region of interest" description="Disordered" evidence="1">
    <location>
        <begin position="69"/>
        <end position="90"/>
    </location>
</feature>
<keyword evidence="4" id="KW-1185">Reference proteome</keyword>